<feature type="compositionally biased region" description="Polar residues" evidence="2">
    <location>
        <begin position="112"/>
        <end position="128"/>
    </location>
</feature>
<accession>F4PR68</accession>
<dbReference type="EMBL" id="GL883010">
    <property type="protein sequence ID" value="EGG21268.1"/>
    <property type="molecule type" value="Genomic_DNA"/>
</dbReference>
<reference evidence="4" key="1">
    <citation type="journal article" date="2011" name="Genome Res.">
        <title>Phylogeny-wide analysis of social amoeba genomes highlights ancient origins for complex intercellular communication.</title>
        <authorList>
            <person name="Heidel A.J."/>
            <person name="Lawal H.M."/>
            <person name="Felder M."/>
            <person name="Schilde C."/>
            <person name="Helps N.R."/>
            <person name="Tunggal B."/>
            <person name="Rivero F."/>
            <person name="John U."/>
            <person name="Schleicher M."/>
            <person name="Eichinger L."/>
            <person name="Platzer M."/>
            <person name="Noegel A.A."/>
            <person name="Schaap P."/>
            <person name="Gloeckner G."/>
        </authorList>
    </citation>
    <scope>NUCLEOTIDE SEQUENCE [LARGE SCALE GENOMIC DNA]</scope>
    <source>
        <strain evidence="4">SH3</strain>
    </source>
</reference>
<feature type="region of interest" description="Disordered" evidence="2">
    <location>
        <begin position="693"/>
        <end position="792"/>
    </location>
</feature>
<gene>
    <name evidence="3" type="ORF">DFA_01147</name>
</gene>
<feature type="region of interest" description="Disordered" evidence="2">
    <location>
        <begin position="1"/>
        <end position="273"/>
    </location>
</feature>
<feature type="compositionally biased region" description="Gly residues" evidence="2">
    <location>
        <begin position="779"/>
        <end position="792"/>
    </location>
</feature>
<feature type="compositionally biased region" description="Polar residues" evidence="2">
    <location>
        <begin position="37"/>
        <end position="47"/>
    </location>
</feature>
<dbReference type="KEGG" id="dfa:DFA_01147"/>
<feature type="compositionally biased region" description="Low complexity" evidence="2">
    <location>
        <begin position="694"/>
        <end position="727"/>
    </location>
</feature>
<dbReference type="OMA" id="HINNESM"/>
<organism evidence="3 4">
    <name type="scientific">Cavenderia fasciculata</name>
    <name type="common">Slime mold</name>
    <name type="synonym">Dictyostelium fasciculatum</name>
    <dbReference type="NCBI Taxonomy" id="261658"/>
    <lineage>
        <taxon>Eukaryota</taxon>
        <taxon>Amoebozoa</taxon>
        <taxon>Evosea</taxon>
        <taxon>Eumycetozoa</taxon>
        <taxon>Dictyostelia</taxon>
        <taxon>Acytosteliales</taxon>
        <taxon>Cavenderiaceae</taxon>
        <taxon>Cavenderia</taxon>
    </lineage>
</organism>
<feature type="compositionally biased region" description="Polar residues" evidence="2">
    <location>
        <begin position="231"/>
        <end position="240"/>
    </location>
</feature>
<dbReference type="STRING" id="1054147.F4PR68"/>
<dbReference type="Proteomes" id="UP000007797">
    <property type="component" value="Unassembled WGS sequence"/>
</dbReference>
<feature type="coiled-coil region" evidence="1">
    <location>
        <begin position="375"/>
        <end position="426"/>
    </location>
</feature>
<evidence type="ECO:0000313" key="4">
    <source>
        <dbReference type="Proteomes" id="UP000007797"/>
    </source>
</evidence>
<keyword evidence="1" id="KW-0175">Coiled coil</keyword>
<dbReference type="GeneID" id="14873486"/>
<feature type="coiled-coil region" evidence="1">
    <location>
        <begin position="553"/>
        <end position="689"/>
    </location>
</feature>
<feature type="compositionally biased region" description="Low complexity" evidence="2">
    <location>
        <begin position="160"/>
        <end position="178"/>
    </location>
</feature>
<feature type="compositionally biased region" description="Polar residues" evidence="2">
    <location>
        <begin position="8"/>
        <end position="24"/>
    </location>
</feature>
<feature type="compositionally biased region" description="Low complexity" evidence="2">
    <location>
        <begin position="95"/>
        <end position="105"/>
    </location>
</feature>
<feature type="compositionally biased region" description="Polar residues" evidence="2">
    <location>
        <begin position="302"/>
        <end position="322"/>
    </location>
</feature>
<feature type="coiled-coil region" evidence="1">
    <location>
        <begin position="451"/>
        <end position="478"/>
    </location>
</feature>
<feature type="compositionally biased region" description="Low complexity" evidence="2">
    <location>
        <begin position="136"/>
        <end position="150"/>
    </location>
</feature>
<protein>
    <submittedName>
        <fullName evidence="3">Uncharacterized protein</fullName>
    </submittedName>
</protein>
<feature type="region of interest" description="Disordered" evidence="2">
    <location>
        <begin position="298"/>
        <end position="361"/>
    </location>
</feature>
<proteinExistence type="predicted"/>
<feature type="compositionally biased region" description="Basic and acidic residues" evidence="2">
    <location>
        <begin position="77"/>
        <end position="86"/>
    </location>
</feature>
<evidence type="ECO:0000256" key="1">
    <source>
        <dbReference type="SAM" id="Coils"/>
    </source>
</evidence>
<feature type="compositionally biased region" description="Low complexity" evidence="2">
    <location>
        <begin position="210"/>
        <end position="222"/>
    </location>
</feature>
<evidence type="ECO:0000256" key="2">
    <source>
        <dbReference type="SAM" id="MobiDB-lite"/>
    </source>
</evidence>
<feature type="compositionally biased region" description="Low complexity" evidence="2">
    <location>
        <begin position="250"/>
        <end position="271"/>
    </location>
</feature>
<feature type="compositionally biased region" description="Low complexity" evidence="2">
    <location>
        <begin position="740"/>
        <end position="775"/>
    </location>
</feature>
<feature type="compositionally biased region" description="Low complexity" evidence="2">
    <location>
        <begin position="332"/>
        <end position="361"/>
    </location>
</feature>
<sequence>MSQHRPHLSASSSSFYESNPSDRSYTMGGGGGGRVNQAPSTTPQRRTNPMPPSYLNTPTRMTPVDTSSTSGIFDDTQVDHRYDHDQIPVTPIRPSSHQQHQQYQYENGRTPVHTNGPINSSSTTTTPGASVPFERSNGSRPTTSTTTPSSHVPPSPTAPRRPTTATQQSSATPTTQSSMFSSMQYQDNFAQEGNAMSDQLKRSAYRAVGQQQQQQPQQQSQPQQPPQQPQYTQRDFQPTQYVDEVEQRHQQQQQQQQQHSYISPTTSPSITKEGGDYVSAIEKQLNFITKQLEKEKAKNRELQLSYSNQSSTTTAPTSMNGSGMNGDYYSHQQQQQPQQQQSQPQQQPPQYQQSQSQGQGQQKYFNISDDIMDNFDELNQIRKQLDDTVDKLYREKEKCSEKEAINTDLRKQIDMIEREKMELQKSTFSFKSHISLVEGRLKEREAETMSLRGVKEHKHILEREKKLLEENNSKYLDDINDMSIRFNTTIAEKSRTEESMKSEIAKLGEDNLKLARENLALREDYEQQIAHLQYFQKNENEMKSEIGSLQSDIKIVKTDHETLRRKNDELLRQLRQKSAVADQVDQLREQLHEKDQHIANLVKFEKEALPRLQTLEPQNRKLDQQVQQLTAEIDRLKDQKKQESASYQSKLALFETNMKAASAHAQQTISQKDSQLKDYKDKMDALRKQFGMTSISSGSGVGDGSSSSMSGSGIRTSPMSSSQHQPQPRVPQPQPHHHTQQPIQQQTHHHQQPTTFSQQQQHHTQQQQPIPTHRPMAGGQSGGIGGGSSMRH</sequence>
<dbReference type="RefSeq" id="XP_004359118.1">
    <property type="nucleotide sequence ID" value="XM_004359061.1"/>
</dbReference>
<dbReference type="AlphaFoldDB" id="F4PR68"/>
<name>F4PR68_CACFS</name>
<feature type="compositionally biased region" description="Polar residues" evidence="2">
    <location>
        <begin position="54"/>
        <end position="71"/>
    </location>
</feature>
<evidence type="ECO:0000313" key="3">
    <source>
        <dbReference type="EMBL" id="EGG21268.1"/>
    </source>
</evidence>
<keyword evidence="4" id="KW-1185">Reference proteome</keyword>
<feature type="compositionally biased region" description="Polar residues" evidence="2">
    <location>
        <begin position="179"/>
        <end position="197"/>
    </location>
</feature>